<dbReference type="PANTHER" id="PTHR38150:SF1">
    <property type="entry name" value="PFU DOMAIN-CONTAINING PROTEIN"/>
    <property type="match status" value="1"/>
</dbReference>
<keyword evidence="1" id="KW-0175">Coiled coil</keyword>
<evidence type="ECO:0000313" key="4">
    <source>
        <dbReference type="Proteomes" id="UP000689195"/>
    </source>
</evidence>
<feature type="compositionally biased region" description="Basic and acidic residues" evidence="2">
    <location>
        <begin position="546"/>
        <end position="562"/>
    </location>
</feature>
<reference evidence="3" key="1">
    <citation type="submission" date="2021-01" db="EMBL/GenBank/DDBJ databases">
        <authorList>
            <consortium name="Genoscope - CEA"/>
            <person name="William W."/>
        </authorList>
    </citation>
    <scope>NUCLEOTIDE SEQUENCE</scope>
</reference>
<feature type="compositionally biased region" description="Basic and acidic residues" evidence="2">
    <location>
        <begin position="522"/>
        <end position="533"/>
    </location>
</feature>
<feature type="compositionally biased region" description="Polar residues" evidence="2">
    <location>
        <begin position="629"/>
        <end position="663"/>
    </location>
</feature>
<evidence type="ECO:0000256" key="2">
    <source>
        <dbReference type="SAM" id="MobiDB-lite"/>
    </source>
</evidence>
<evidence type="ECO:0000313" key="3">
    <source>
        <dbReference type="EMBL" id="CAD8196139.1"/>
    </source>
</evidence>
<comment type="caution">
    <text evidence="3">The sequence shown here is derived from an EMBL/GenBank/DDBJ whole genome shotgun (WGS) entry which is preliminary data.</text>
</comment>
<feature type="region of interest" description="Disordered" evidence="2">
    <location>
        <begin position="505"/>
        <end position="663"/>
    </location>
</feature>
<name>A0A8S1X656_9CILI</name>
<dbReference type="OrthoDB" id="297993at2759"/>
<evidence type="ECO:0000256" key="1">
    <source>
        <dbReference type="SAM" id="Coils"/>
    </source>
</evidence>
<feature type="coiled-coil region" evidence="1">
    <location>
        <begin position="46"/>
        <end position="73"/>
    </location>
</feature>
<accession>A0A8S1X656</accession>
<protein>
    <submittedName>
        <fullName evidence="3">Uncharacterized protein</fullName>
    </submittedName>
</protein>
<dbReference type="AlphaFoldDB" id="A0A8S1X656"/>
<dbReference type="EMBL" id="CAJJDO010000111">
    <property type="protein sequence ID" value="CAD8196139.1"/>
    <property type="molecule type" value="Genomic_DNA"/>
</dbReference>
<dbReference type="Proteomes" id="UP000689195">
    <property type="component" value="Unassembled WGS sequence"/>
</dbReference>
<dbReference type="PANTHER" id="PTHR38150">
    <property type="entry name" value="EF-HAND DOMAIN-CONTAINING PROTEIN"/>
    <property type="match status" value="1"/>
</dbReference>
<organism evidence="3 4">
    <name type="scientific">Paramecium pentaurelia</name>
    <dbReference type="NCBI Taxonomy" id="43138"/>
    <lineage>
        <taxon>Eukaryota</taxon>
        <taxon>Sar</taxon>
        <taxon>Alveolata</taxon>
        <taxon>Ciliophora</taxon>
        <taxon>Intramacronucleata</taxon>
        <taxon>Oligohymenophorea</taxon>
        <taxon>Peniculida</taxon>
        <taxon>Parameciidae</taxon>
        <taxon>Paramecium</taxon>
    </lineage>
</organism>
<feature type="compositionally biased region" description="Basic and acidic residues" evidence="2">
    <location>
        <begin position="580"/>
        <end position="593"/>
    </location>
</feature>
<sequence length="765" mass="89760">MNSKQQHMTICPAILKGDDLPDDTPLKVQNSNLPKPIISKKLIPQVNNNEILYERLNQEAEIFKQNNQMLKEYYEQEELRPCSFAPQTLNDGQEKRSLYQFLFDQQNHVIKVEQKLEQIKQNELERDLQHPYHPKTNEFNFSKRDETIPTYERLYNLNQKKPSEPLMQQSESTIDYKPLIQQKSQNIVRNQKVEDILYQDAQRRLQKQKELQDKKNTTKVVTVNVKFTSNNSEKIVAQKFIREFETVIDWIFDQTGQDRPSNVSFSIDYLKLGEILQRLGFLNLLQLKESNEKAVEYENLRLSEERALLCEIWTVLRGDQLGGISKRNLCLFLLTLIGITDFKIKELPSAQNEEVPNYQKSIQPQQHKIVTAHQPNDKPKLGTIDKDGNIIFTFEETKKIQKQFDILYRNRLGCEELKKTNWKDQNPYKPQILPQSKQLANQFREKVLEQTANLIDNNLIKVNIPENGQITHADLLVLQKKAVEYHKEQKKQEILQQQLDKCPFKPQLINNNNNNSSTQNIDESKTQQKKSEKYLQLYSLAKPTTSKRDRTTEEIEYERQQEECTFQPGLINKGSQQQKQENHFVNKDIDKTVQRMKQARQRREEVQGMLERGYKSNKPVQQQQSIQQTKVSRSQSQNQLKQTTQSSRQKSLQSQESQQMNTYQSQNFHMDESQPKEEQSVVRSGSQQDERIPLLFVDVNLGPNKTERIVVYEGDQSCDLAARFAHEHNLDEFMQEKLKELLDYQISGLLTKIDEEEGALSDNDQ</sequence>
<keyword evidence="4" id="KW-1185">Reference proteome</keyword>
<gene>
    <name evidence="3" type="ORF">PPENT_87.1.T1110149</name>
</gene>
<proteinExistence type="predicted"/>